<sequence>MTAEVSVLYFARSAELSGVRSETLSVPQQLTSMQLWEKIVNKHPSLIAIRDHVLLAVRQEYILLGDQILFLQPGDEIAVIPPLSGG</sequence>
<protein>
    <recommendedName>
        <fullName evidence="6">Molybdopterin synthase sulfur carrier subunit</fullName>
    </recommendedName>
    <alternativeName>
        <fullName evidence="6">Molybdenum cofactor synthesis protein 2 small subunit</fullName>
    </alternativeName>
    <alternativeName>
        <fullName evidence="6">Molybdenum cofactor synthesis protein 2A</fullName>
        <shortName evidence="6">MOCS2A</shortName>
    </alternativeName>
    <alternativeName>
        <fullName evidence="6">Sulfur carrier protein MOCS2A</fullName>
    </alternativeName>
</protein>
<dbReference type="EMBL" id="JW881232">
    <property type="protein sequence ID" value="AFP13749.1"/>
    <property type="molecule type" value="mRNA"/>
</dbReference>
<dbReference type="PANTHER" id="PTHR33359">
    <property type="entry name" value="MOLYBDOPTERIN SYNTHASE SULFUR CARRIER SUBUNIT"/>
    <property type="match status" value="1"/>
</dbReference>
<reference evidence="7 9" key="3">
    <citation type="journal article" date="2014" name="Nature">
        <title>Elephant shark genome provides unique insights into gnathostome evolution.</title>
        <authorList>
            <consortium name="International Elephant Shark Genome Sequencing Consortium"/>
            <person name="Venkatesh B."/>
            <person name="Lee A.P."/>
            <person name="Ravi V."/>
            <person name="Maurya A.K."/>
            <person name="Lian M.M."/>
            <person name="Swann J.B."/>
            <person name="Ohta Y."/>
            <person name="Flajnik M.F."/>
            <person name="Sutoh Y."/>
            <person name="Kasahara M."/>
            <person name="Hoon S."/>
            <person name="Gangu V."/>
            <person name="Roy S.W."/>
            <person name="Irimia M."/>
            <person name="Korzh V."/>
            <person name="Kondrychyn I."/>
            <person name="Lim Z.W."/>
            <person name="Tay B.H."/>
            <person name="Tohari S."/>
            <person name="Kong K.W."/>
            <person name="Ho S."/>
            <person name="Lorente-Galdos B."/>
            <person name="Quilez J."/>
            <person name="Marques-Bonet T."/>
            <person name="Raney B.J."/>
            <person name="Ingham P.W."/>
            <person name="Tay A."/>
            <person name="Hillier L.W."/>
            <person name="Minx P."/>
            <person name="Boehm T."/>
            <person name="Wilson R.K."/>
            <person name="Brenner S."/>
            <person name="Warren W.C."/>
        </authorList>
    </citation>
    <scope>NUCLEOTIDE SEQUENCE</scope>
    <source>
        <tissue evidence="7">Muscle</tissue>
    </source>
</reference>
<dbReference type="GO" id="GO:0006777">
    <property type="term" value="P:Mo-molybdopterin cofactor biosynthetic process"/>
    <property type="evidence" value="ECO:0007669"/>
    <property type="project" value="UniProtKB-UniRule"/>
</dbReference>
<dbReference type="InterPro" id="IPR016155">
    <property type="entry name" value="Mopterin_synth/thiamin_S_b"/>
</dbReference>
<dbReference type="CTD" id="4338"/>
<evidence type="ECO:0000313" key="7">
    <source>
        <dbReference type="EMBL" id="AFP13749.1"/>
    </source>
</evidence>
<keyword evidence="3 6" id="KW-0597">Phosphoprotein</keyword>
<dbReference type="FunFam" id="3.10.20.30:FF:000010">
    <property type="entry name" value="Molybdopterin synthase sulfur carrier subunit"/>
    <property type="match status" value="1"/>
</dbReference>
<evidence type="ECO:0000256" key="2">
    <source>
        <dbReference type="ARBA" id="ARBA00022490"/>
    </source>
</evidence>
<dbReference type="Pfam" id="PF02597">
    <property type="entry name" value="ThiS"/>
    <property type="match status" value="1"/>
</dbReference>
<dbReference type="SUPFAM" id="SSF54285">
    <property type="entry name" value="MoaD/ThiS"/>
    <property type="match status" value="1"/>
</dbReference>
<accession>V9LJ59</accession>
<dbReference type="NCBIfam" id="TIGR01682">
    <property type="entry name" value="moaD"/>
    <property type="match status" value="1"/>
</dbReference>
<dbReference type="InterPro" id="IPR044672">
    <property type="entry name" value="MOCS2A"/>
</dbReference>
<dbReference type="GeneID" id="103177839"/>
<comment type="similarity">
    <text evidence="6">Belongs to the MoaD family. MOCS2A subfamily.</text>
</comment>
<dbReference type="PANTHER" id="PTHR33359:SF1">
    <property type="entry name" value="MOLYBDOPTERIN SYNTHASE SULFUR CARRIER SUBUNIT"/>
    <property type="match status" value="1"/>
</dbReference>
<feature type="modified residue" description="Glycyl adenylate; alternate" evidence="6">
    <location>
        <position position="86"/>
    </location>
</feature>
<reference evidence="8" key="4">
    <citation type="submission" date="2025-05" db="UniProtKB">
        <authorList>
            <consortium name="Ensembl"/>
        </authorList>
    </citation>
    <scope>IDENTIFICATION</scope>
</reference>
<evidence type="ECO:0000256" key="6">
    <source>
        <dbReference type="HAMAP-Rule" id="MF_03051"/>
    </source>
</evidence>
<dbReference type="Gene3D" id="3.10.20.30">
    <property type="match status" value="1"/>
</dbReference>
<keyword evidence="4 6" id="KW-0547">Nucleotide-binding</keyword>
<dbReference type="GO" id="GO:0030366">
    <property type="term" value="F:molybdopterin synthase activity"/>
    <property type="evidence" value="ECO:0007669"/>
    <property type="project" value="UniProtKB-UniRule"/>
</dbReference>
<comment type="subunit">
    <text evidence="6">Heterotetramer; composed of 2 small (MOCS2A) and 2 large (MOCS2B) subunits.</text>
</comment>
<dbReference type="GO" id="GO:1990133">
    <property type="term" value="C:molybdopterin adenylyltransferase complex"/>
    <property type="evidence" value="ECO:0007669"/>
    <property type="project" value="TreeGrafter"/>
</dbReference>
<dbReference type="GO" id="GO:0000166">
    <property type="term" value="F:nucleotide binding"/>
    <property type="evidence" value="ECO:0007669"/>
    <property type="project" value="UniProtKB-KW"/>
</dbReference>
<evidence type="ECO:0000256" key="4">
    <source>
        <dbReference type="ARBA" id="ARBA00022741"/>
    </source>
</evidence>
<dbReference type="InterPro" id="IPR003749">
    <property type="entry name" value="ThiS/MoaD-like"/>
</dbReference>
<dbReference type="UniPathway" id="UPA00344"/>
<proteinExistence type="evidence at transcript level"/>
<reference evidence="9" key="1">
    <citation type="journal article" date="2006" name="Science">
        <title>Ancient noncoding elements conserved in the human genome.</title>
        <authorList>
            <person name="Venkatesh B."/>
            <person name="Kirkness E.F."/>
            <person name="Loh Y.H."/>
            <person name="Halpern A.L."/>
            <person name="Lee A.P."/>
            <person name="Johnson J."/>
            <person name="Dandona N."/>
            <person name="Viswanathan L.D."/>
            <person name="Tay A."/>
            <person name="Venter J.C."/>
            <person name="Strausberg R.L."/>
            <person name="Brenner S."/>
        </authorList>
    </citation>
    <scope>NUCLEOTIDE SEQUENCE [LARGE SCALE GENOMIC DNA]</scope>
</reference>
<comment type="subcellular location">
    <subcellularLocation>
        <location evidence="6">Cytoplasm</location>
        <location evidence="6">Cytosol</location>
    </subcellularLocation>
</comment>
<comment type="pathway">
    <text evidence="1 6">Cofactor biosynthesis; molybdopterin biosynthesis.</text>
</comment>
<dbReference type="CDD" id="cd00754">
    <property type="entry name" value="Ubl_MoaD"/>
    <property type="match status" value="1"/>
</dbReference>
<dbReference type="InterPro" id="IPR012675">
    <property type="entry name" value="Beta-grasp_dom_sf"/>
</dbReference>
<dbReference type="HAMAP" id="MF_03051">
    <property type="entry name" value="MOCS2A"/>
    <property type="match status" value="1"/>
</dbReference>
<evidence type="ECO:0000256" key="1">
    <source>
        <dbReference type="ARBA" id="ARBA00005046"/>
    </source>
</evidence>
<evidence type="ECO:0000313" key="9">
    <source>
        <dbReference type="Proteomes" id="UP000314986"/>
    </source>
</evidence>
<dbReference type="Proteomes" id="UP000314986">
    <property type="component" value="Unassembled WGS sequence"/>
</dbReference>
<dbReference type="GO" id="GO:1990140">
    <property type="term" value="C:molybdopterin synthase complex"/>
    <property type="evidence" value="ECO:0007669"/>
    <property type="project" value="UniProtKB-UniRule"/>
</dbReference>
<keyword evidence="5 6" id="KW-0501">Molybdenum cofactor biosynthesis</keyword>
<keyword evidence="9" id="KW-1185">Reference proteome</keyword>
<dbReference type="GeneTree" id="ENSGT00530000066485"/>
<evidence type="ECO:0000313" key="8">
    <source>
        <dbReference type="Ensembl" id="ENSCMIP00000048587.1"/>
    </source>
</evidence>
<dbReference type="OrthoDB" id="5531344at2759"/>
<dbReference type="InterPro" id="IPR028887">
    <property type="entry name" value="MOCS2A_euk"/>
</dbReference>
<dbReference type="AlphaFoldDB" id="V9LJ59"/>
<feature type="modified residue" description="1-thioglycine; alternate" evidence="6">
    <location>
        <position position="86"/>
    </location>
</feature>
<comment type="function">
    <text evidence="6">Acts as a sulfur carrier required for molybdopterin biosynthesis. Component of the molybdopterin synthase complex that catalyzes the conversion of precursor Z into molybdopterin by mediating the incorporation of 2 sulfur atoms into precursor Z to generate a dithiolene group. In the complex, serves as sulfur donor by being thiocarboxylated (-COSH) at its C-terminus by MOCS3. After interaction with MOCS2B, the sulfur is then transferred to precursor Z to form molybdopterin.</text>
</comment>
<dbReference type="Ensembl" id="ENSCMIT00000049263.1">
    <property type="protein sequence ID" value="ENSCMIP00000048587.1"/>
    <property type="gene ID" value="ENSCMIG00000019856.1"/>
</dbReference>
<gene>
    <name evidence="8" type="primary">mocs2</name>
    <name evidence="6" type="synonym">MOCS2</name>
</gene>
<name>V9LJ59_CALMI</name>
<evidence type="ECO:0000256" key="3">
    <source>
        <dbReference type="ARBA" id="ARBA00022553"/>
    </source>
</evidence>
<evidence type="ECO:0000256" key="5">
    <source>
        <dbReference type="ARBA" id="ARBA00023150"/>
    </source>
</evidence>
<comment type="PTM">
    <text evidence="6">C-terminal thiocarboxylation occurs in 2 steps, it is first acyl-adenylated (-COAMP) via the hesA/moeB/thiF part of MOCS3, then thiocarboxylated (-COSH) via the rhodanese domain of MOCS3.</text>
</comment>
<keyword evidence="2 6" id="KW-0963">Cytoplasm</keyword>
<comment type="miscellaneous">
    <text evidence="6">This protein is produced by a bicistronic gene which also produces the large subunit (MOCS2B).</text>
</comment>
<organism evidence="7">
    <name type="scientific">Callorhinchus milii</name>
    <name type="common">Ghost shark</name>
    <dbReference type="NCBI Taxonomy" id="7868"/>
    <lineage>
        <taxon>Eukaryota</taxon>
        <taxon>Metazoa</taxon>
        <taxon>Chordata</taxon>
        <taxon>Craniata</taxon>
        <taxon>Vertebrata</taxon>
        <taxon>Chondrichthyes</taxon>
        <taxon>Holocephali</taxon>
        <taxon>Chimaeriformes</taxon>
        <taxon>Callorhinchidae</taxon>
        <taxon>Callorhinchus</taxon>
    </lineage>
</organism>
<reference evidence="9" key="2">
    <citation type="journal article" date="2007" name="PLoS Biol.">
        <title>Survey sequencing and comparative analysis of the elephant shark (Callorhinchus milii) genome.</title>
        <authorList>
            <person name="Venkatesh B."/>
            <person name="Kirkness E.F."/>
            <person name="Loh Y.H."/>
            <person name="Halpern A.L."/>
            <person name="Lee A.P."/>
            <person name="Johnson J."/>
            <person name="Dandona N."/>
            <person name="Viswanathan L.D."/>
            <person name="Tay A."/>
            <person name="Venter J.C."/>
            <person name="Strausberg R.L."/>
            <person name="Brenner S."/>
        </authorList>
    </citation>
    <scope>NUCLEOTIDE SEQUENCE [LARGE SCALE GENOMIC DNA]</scope>
</reference>